<dbReference type="GO" id="GO:0005549">
    <property type="term" value="F:odorant binding"/>
    <property type="evidence" value="ECO:0007669"/>
    <property type="project" value="InterPro"/>
</dbReference>
<evidence type="ECO:0000256" key="4">
    <source>
        <dbReference type="ARBA" id="ARBA00022692"/>
    </source>
</evidence>
<dbReference type="Proteomes" id="UP001152798">
    <property type="component" value="Chromosome 4"/>
</dbReference>
<proteinExistence type="predicted"/>
<evidence type="ECO:0000256" key="3">
    <source>
        <dbReference type="ARBA" id="ARBA00022606"/>
    </source>
</evidence>
<feature type="transmembrane region" description="Helical" evidence="10">
    <location>
        <begin position="156"/>
        <end position="176"/>
    </location>
</feature>
<feature type="transmembrane region" description="Helical" evidence="10">
    <location>
        <begin position="665"/>
        <end position="684"/>
    </location>
</feature>
<evidence type="ECO:0000256" key="7">
    <source>
        <dbReference type="ARBA" id="ARBA00023136"/>
    </source>
</evidence>
<evidence type="ECO:0008006" key="13">
    <source>
        <dbReference type="Google" id="ProtNLM"/>
    </source>
</evidence>
<gene>
    <name evidence="11" type="ORF">NEZAVI_LOCUS9580</name>
</gene>
<feature type="transmembrane region" description="Helical" evidence="10">
    <location>
        <begin position="691"/>
        <end position="710"/>
    </location>
</feature>
<feature type="transmembrane region" description="Helical" evidence="10">
    <location>
        <begin position="225"/>
        <end position="247"/>
    </location>
</feature>
<evidence type="ECO:0000256" key="5">
    <source>
        <dbReference type="ARBA" id="ARBA00022725"/>
    </source>
</evidence>
<keyword evidence="12" id="KW-1185">Reference proteome</keyword>
<evidence type="ECO:0000256" key="2">
    <source>
        <dbReference type="ARBA" id="ARBA00022475"/>
    </source>
</evidence>
<name>A0A9P0HE63_NEZVI</name>
<keyword evidence="5" id="KW-0552">Olfaction</keyword>
<protein>
    <recommendedName>
        <fullName evidence="13">Odorant receptor</fullName>
    </recommendedName>
</protein>
<dbReference type="GO" id="GO:0005886">
    <property type="term" value="C:plasma membrane"/>
    <property type="evidence" value="ECO:0007669"/>
    <property type="project" value="UniProtKB-SubCell"/>
</dbReference>
<evidence type="ECO:0000256" key="8">
    <source>
        <dbReference type="ARBA" id="ARBA00023170"/>
    </source>
</evidence>
<evidence type="ECO:0000256" key="6">
    <source>
        <dbReference type="ARBA" id="ARBA00022989"/>
    </source>
</evidence>
<evidence type="ECO:0000256" key="1">
    <source>
        <dbReference type="ARBA" id="ARBA00004651"/>
    </source>
</evidence>
<dbReference type="InterPro" id="IPR004117">
    <property type="entry name" value="7tm6_olfct_rcpt"/>
</dbReference>
<evidence type="ECO:0000313" key="11">
    <source>
        <dbReference type="EMBL" id="CAH1400310.1"/>
    </source>
</evidence>
<keyword evidence="4 10" id="KW-0812">Transmembrane</keyword>
<dbReference type="OrthoDB" id="7540137at2759"/>
<feature type="transmembrane region" description="Helical" evidence="10">
    <location>
        <begin position="539"/>
        <end position="561"/>
    </location>
</feature>
<feature type="transmembrane region" description="Helical" evidence="10">
    <location>
        <begin position="351"/>
        <end position="375"/>
    </location>
</feature>
<dbReference type="PANTHER" id="PTHR21137:SF35">
    <property type="entry name" value="ODORANT RECEPTOR 19A-RELATED"/>
    <property type="match status" value="1"/>
</dbReference>
<dbReference type="GO" id="GO:0004984">
    <property type="term" value="F:olfactory receptor activity"/>
    <property type="evidence" value="ECO:0007669"/>
    <property type="project" value="InterPro"/>
</dbReference>
<dbReference type="AlphaFoldDB" id="A0A9P0HE63"/>
<accession>A0A9P0HE63</accession>
<comment type="subcellular location">
    <subcellularLocation>
        <location evidence="1">Cell membrane</location>
        <topology evidence="1">Multi-pass membrane protein</topology>
    </subcellularLocation>
</comment>
<evidence type="ECO:0000256" key="9">
    <source>
        <dbReference type="ARBA" id="ARBA00023224"/>
    </source>
</evidence>
<keyword evidence="7 10" id="KW-0472">Membrane</keyword>
<keyword evidence="8" id="KW-0675">Receptor</keyword>
<keyword evidence="2" id="KW-1003">Cell membrane</keyword>
<feature type="transmembrane region" description="Helical" evidence="10">
    <location>
        <begin position="382"/>
        <end position="401"/>
    </location>
</feature>
<dbReference type="Pfam" id="PF02949">
    <property type="entry name" value="7tm_6"/>
    <property type="match status" value="2"/>
</dbReference>
<reference evidence="11" key="1">
    <citation type="submission" date="2022-01" db="EMBL/GenBank/DDBJ databases">
        <authorList>
            <person name="King R."/>
        </authorList>
    </citation>
    <scope>NUCLEOTIDE SEQUENCE</scope>
</reference>
<feature type="transmembrane region" description="Helical" evidence="10">
    <location>
        <begin position="581"/>
        <end position="599"/>
    </location>
</feature>
<feature type="transmembrane region" description="Helical" evidence="10">
    <location>
        <begin position="120"/>
        <end position="144"/>
    </location>
</feature>
<sequence>MLQKITRISVGVIHRFSRPLPKRKSAEVIIIYPRELARGLGRGREDTASWGLGRSERGRPLEEAAQAESTMRCCAGRYWHAFCNVTSGDEPLPGRSLLGWLRTCGLSTPWGKKPSFFWRLIIPCYNALLVIMVCYMLFLYIYPIMKNSIPFAELCLLGNGFALLGCSLAITLYLVLFKGKLKVIIDDMDSIAATIHQNEVGGAEFLHEMYRKKAKLMMVLTNNSIYFGFLTPVIFCWSVPTIGWLSGNYRANLPIQIDCPYDYHAPLVYELMVLLLSCCLAISTTKKAATDCLFMSLFNIQITFLKYLSVTKRYFQDDFRSTNNALIKRKLIIWIRLHQEVNLNIQQLVAIFSPLVILYSVAIIIIVVCGAFVQIMNDNNNLIQSMSIGIYVAMTFLYQFLMSRTADELNNEAKKLAFFAYDLPWYEMKKPDADMVRMVILRANRPIQVTAYCAPIFMLNRETFRGNLFHFGISGSLYGCSLSITLYIALCRGRLKMITGDLDSIAETIFRNELGGADFLEQLYKKNSKVMAVLTNNSIFISFITPVTFCWSVPFISWLGGRYRSRLPIPIDSPYNYRVPVIYELMVVLMSSCLVIASSKKAVADCLFMSIFNAQITILKYLYFAKKYLLKNNAFDRNKLVTWIKIHQEINENIRLLIETFSPLLIIYSVGVVTIVVSGASVLVMNDNNNLIQPISIGTFIAITVLYYYLLSNTAEELGTEAQKLAFVAYDLPWYEMKKSEADIVRMLIFKTNNPIHVTAYCAPVFMLNRETFNGFMVTTISAFLTLSQIKDRFD</sequence>
<organism evidence="11 12">
    <name type="scientific">Nezara viridula</name>
    <name type="common">Southern green stink bug</name>
    <name type="synonym">Cimex viridulus</name>
    <dbReference type="NCBI Taxonomy" id="85310"/>
    <lineage>
        <taxon>Eukaryota</taxon>
        <taxon>Metazoa</taxon>
        <taxon>Ecdysozoa</taxon>
        <taxon>Arthropoda</taxon>
        <taxon>Hexapoda</taxon>
        <taxon>Insecta</taxon>
        <taxon>Pterygota</taxon>
        <taxon>Neoptera</taxon>
        <taxon>Paraneoptera</taxon>
        <taxon>Hemiptera</taxon>
        <taxon>Heteroptera</taxon>
        <taxon>Panheteroptera</taxon>
        <taxon>Pentatomomorpha</taxon>
        <taxon>Pentatomoidea</taxon>
        <taxon>Pentatomidae</taxon>
        <taxon>Pentatominae</taxon>
        <taxon>Nezara</taxon>
    </lineage>
</organism>
<keyword evidence="3" id="KW-0716">Sensory transduction</keyword>
<dbReference type="PANTHER" id="PTHR21137">
    <property type="entry name" value="ODORANT RECEPTOR"/>
    <property type="match status" value="1"/>
</dbReference>
<keyword evidence="6 10" id="KW-1133">Transmembrane helix</keyword>
<feature type="transmembrane region" description="Helical" evidence="10">
    <location>
        <begin position="468"/>
        <end position="490"/>
    </location>
</feature>
<keyword evidence="9" id="KW-0807">Transducer</keyword>
<dbReference type="GO" id="GO:0007165">
    <property type="term" value="P:signal transduction"/>
    <property type="evidence" value="ECO:0007669"/>
    <property type="project" value="UniProtKB-KW"/>
</dbReference>
<feature type="transmembrane region" description="Helical" evidence="10">
    <location>
        <begin position="606"/>
        <end position="624"/>
    </location>
</feature>
<evidence type="ECO:0000256" key="10">
    <source>
        <dbReference type="SAM" id="Phobius"/>
    </source>
</evidence>
<evidence type="ECO:0000313" key="12">
    <source>
        <dbReference type="Proteomes" id="UP001152798"/>
    </source>
</evidence>
<feature type="transmembrane region" description="Helical" evidence="10">
    <location>
        <begin position="267"/>
        <end position="285"/>
    </location>
</feature>
<dbReference type="EMBL" id="OV725080">
    <property type="protein sequence ID" value="CAH1400310.1"/>
    <property type="molecule type" value="Genomic_DNA"/>
</dbReference>